<dbReference type="InterPro" id="IPR035906">
    <property type="entry name" value="MetI-like_sf"/>
</dbReference>
<comment type="similarity">
    <text evidence="7">Belongs to the binding-protein-dependent transport system permease family.</text>
</comment>
<reference evidence="9 10" key="1">
    <citation type="submission" date="2021-03" db="EMBL/GenBank/DDBJ databases">
        <title>Antimicrobial resistance genes in bacteria isolated from Japanese honey, and their potential for conferring macrolide and lincosamide resistance in the American foulbrood pathogen Paenibacillus larvae.</title>
        <authorList>
            <person name="Okamoto M."/>
            <person name="Kumagai M."/>
            <person name="Kanamori H."/>
            <person name="Takamatsu D."/>
        </authorList>
    </citation>
    <scope>NUCLEOTIDE SEQUENCE [LARGE SCALE GENOMIC DNA]</scope>
    <source>
        <strain evidence="9 10">J41TS12</strain>
    </source>
</reference>
<dbReference type="PROSITE" id="PS50928">
    <property type="entry name" value="ABC_TM1"/>
    <property type="match status" value="1"/>
</dbReference>
<evidence type="ECO:0000256" key="1">
    <source>
        <dbReference type="ARBA" id="ARBA00004651"/>
    </source>
</evidence>
<dbReference type="InterPro" id="IPR000515">
    <property type="entry name" value="MetI-like"/>
</dbReference>
<keyword evidence="6 7" id="KW-0472">Membrane</keyword>
<keyword evidence="2 7" id="KW-0813">Transport</keyword>
<dbReference type="AlphaFoldDB" id="A0A919XXM9"/>
<feature type="transmembrane region" description="Helical" evidence="7">
    <location>
        <begin position="166"/>
        <end position="188"/>
    </location>
</feature>
<dbReference type="PANTHER" id="PTHR30193">
    <property type="entry name" value="ABC TRANSPORTER PERMEASE PROTEIN"/>
    <property type="match status" value="1"/>
</dbReference>
<dbReference type="Gene3D" id="1.10.3720.10">
    <property type="entry name" value="MetI-like"/>
    <property type="match status" value="1"/>
</dbReference>
<organism evidence="9 10">
    <name type="scientific">Paenibacillus antibioticophila</name>
    <dbReference type="NCBI Taxonomy" id="1274374"/>
    <lineage>
        <taxon>Bacteria</taxon>
        <taxon>Bacillati</taxon>
        <taxon>Bacillota</taxon>
        <taxon>Bacilli</taxon>
        <taxon>Bacillales</taxon>
        <taxon>Paenibacillaceae</taxon>
        <taxon>Paenibacillus</taxon>
    </lineage>
</organism>
<feature type="transmembrane region" description="Helical" evidence="7">
    <location>
        <begin position="23"/>
        <end position="53"/>
    </location>
</feature>
<evidence type="ECO:0000256" key="6">
    <source>
        <dbReference type="ARBA" id="ARBA00023136"/>
    </source>
</evidence>
<dbReference type="GO" id="GO:0055085">
    <property type="term" value="P:transmembrane transport"/>
    <property type="evidence" value="ECO:0007669"/>
    <property type="project" value="InterPro"/>
</dbReference>
<feature type="transmembrane region" description="Helical" evidence="7">
    <location>
        <begin position="209"/>
        <end position="231"/>
    </location>
</feature>
<evidence type="ECO:0000259" key="8">
    <source>
        <dbReference type="PROSITE" id="PS50928"/>
    </source>
</evidence>
<evidence type="ECO:0000313" key="10">
    <source>
        <dbReference type="Proteomes" id="UP000681162"/>
    </source>
</evidence>
<evidence type="ECO:0000256" key="2">
    <source>
        <dbReference type="ARBA" id="ARBA00022448"/>
    </source>
</evidence>
<evidence type="ECO:0000313" key="9">
    <source>
        <dbReference type="EMBL" id="GIO38497.1"/>
    </source>
</evidence>
<comment type="caution">
    <text evidence="9">The sequence shown here is derived from an EMBL/GenBank/DDBJ whole genome shotgun (WGS) entry which is preliminary data.</text>
</comment>
<dbReference type="Proteomes" id="UP000681162">
    <property type="component" value="Unassembled WGS sequence"/>
</dbReference>
<keyword evidence="10" id="KW-1185">Reference proteome</keyword>
<comment type="subcellular location">
    <subcellularLocation>
        <location evidence="1 7">Cell membrane</location>
        <topology evidence="1 7">Multi-pass membrane protein</topology>
    </subcellularLocation>
</comment>
<dbReference type="EMBL" id="BORR01000012">
    <property type="protein sequence ID" value="GIO38497.1"/>
    <property type="molecule type" value="Genomic_DNA"/>
</dbReference>
<protein>
    <submittedName>
        <fullName evidence="9">Sugar ABC transporter permease</fullName>
    </submittedName>
</protein>
<sequence length="301" mass="34731">MKKRFIRHDVAMKIKKWMRKDSAIAWIFLAPSAVGFALFYLVPFVIGVFYSFVDNAVDHHFVGLENYRDLLASGSFRKAAFNTFYFSAVGVPLSLALSLGLALLLNTNIYLRKWLRTAYVLPLVVPVASIVFIWQMLFDWNGSVNAWLNDFGIERVDWMKTEAARYVIIVVYLWKNIGYNVILFLAGLQQIPKDYYETAQVEGAGRLRQFGSITLVYLTPTMFFVVILSIMNSFKVFRETYLIAGDYPHDSIYMLQHYMNNMFTSLDIQKLTAAATLMVVCILLIVAGLFALERRYRQFME</sequence>
<accession>A0A919XXM9</accession>
<dbReference type="SUPFAM" id="SSF161098">
    <property type="entry name" value="MetI-like"/>
    <property type="match status" value="1"/>
</dbReference>
<feature type="domain" description="ABC transmembrane type-1" evidence="8">
    <location>
        <begin position="80"/>
        <end position="290"/>
    </location>
</feature>
<feature type="transmembrane region" description="Helical" evidence="7">
    <location>
        <begin position="84"/>
        <end position="105"/>
    </location>
</feature>
<evidence type="ECO:0000256" key="7">
    <source>
        <dbReference type="RuleBase" id="RU363032"/>
    </source>
</evidence>
<name>A0A919XXM9_9BACL</name>
<feature type="transmembrane region" description="Helical" evidence="7">
    <location>
        <begin position="117"/>
        <end position="137"/>
    </location>
</feature>
<dbReference type="Pfam" id="PF00528">
    <property type="entry name" value="BPD_transp_1"/>
    <property type="match status" value="1"/>
</dbReference>
<evidence type="ECO:0000256" key="4">
    <source>
        <dbReference type="ARBA" id="ARBA00022692"/>
    </source>
</evidence>
<keyword evidence="3" id="KW-1003">Cell membrane</keyword>
<evidence type="ECO:0000256" key="5">
    <source>
        <dbReference type="ARBA" id="ARBA00022989"/>
    </source>
</evidence>
<dbReference type="CDD" id="cd06261">
    <property type="entry name" value="TM_PBP2"/>
    <property type="match status" value="1"/>
</dbReference>
<keyword evidence="5 7" id="KW-1133">Transmembrane helix</keyword>
<dbReference type="PANTHER" id="PTHR30193:SF37">
    <property type="entry name" value="INNER MEMBRANE ABC TRANSPORTER PERMEASE PROTEIN YCJO"/>
    <property type="match status" value="1"/>
</dbReference>
<evidence type="ECO:0000256" key="3">
    <source>
        <dbReference type="ARBA" id="ARBA00022475"/>
    </source>
</evidence>
<dbReference type="RefSeq" id="WP_249413082.1">
    <property type="nucleotide sequence ID" value="NZ_BORR01000012.1"/>
</dbReference>
<gene>
    <name evidence="9" type="ORF">J41TS12_33580</name>
</gene>
<proteinExistence type="inferred from homology"/>
<dbReference type="GO" id="GO:0005886">
    <property type="term" value="C:plasma membrane"/>
    <property type="evidence" value="ECO:0007669"/>
    <property type="project" value="UniProtKB-SubCell"/>
</dbReference>
<dbReference type="InterPro" id="IPR051393">
    <property type="entry name" value="ABC_transporter_permease"/>
</dbReference>
<keyword evidence="4 7" id="KW-0812">Transmembrane</keyword>
<feature type="transmembrane region" description="Helical" evidence="7">
    <location>
        <begin position="271"/>
        <end position="292"/>
    </location>
</feature>